<dbReference type="OrthoDB" id="761538at2759"/>
<evidence type="ECO:0000313" key="7">
    <source>
        <dbReference type="EMBL" id="SAL97242.1"/>
    </source>
</evidence>
<keyword evidence="3" id="KW-0235">DNA replication</keyword>
<dbReference type="GO" id="GO:0031390">
    <property type="term" value="C:Ctf18 RFC-like complex"/>
    <property type="evidence" value="ECO:0007669"/>
    <property type="project" value="TreeGrafter"/>
</dbReference>
<dbReference type="GO" id="GO:0031389">
    <property type="term" value="C:Rad17 RFC-like complex"/>
    <property type="evidence" value="ECO:0007669"/>
    <property type="project" value="TreeGrafter"/>
</dbReference>
<feature type="domain" description="AAA+ ATPase" evidence="6">
    <location>
        <begin position="34"/>
        <end position="188"/>
    </location>
</feature>
<proteinExistence type="inferred from homology"/>
<dbReference type="GO" id="GO:0003689">
    <property type="term" value="F:DNA clamp loader activity"/>
    <property type="evidence" value="ECO:0007669"/>
    <property type="project" value="TreeGrafter"/>
</dbReference>
<accession>A0A163J590</accession>
<dbReference type="FunFam" id="1.20.272.10:FF:000002">
    <property type="entry name" value="Replication factor C subunit 3"/>
    <property type="match status" value="1"/>
</dbReference>
<name>A0A163J590_ABSGL</name>
<dbReference type="EMBL" id="LT551602">
    <property type="protein sequence ID" value="SAL97242.1"/>
    <property type="molecule type" value="Genomic_DNA"/>
</dbReference>
<dbReference type="PANTHER" id="PTHR11669">
    <property type="entry name" value="REPLICATION FACTOR C / DNA POLYMERASE III GAMMA-TAU SUBUNIT"/>
    <property type="match status" value="1"/>
</dbReference>
<comment type="similarity">
    <text evidence="2">Belongs to the activator 1 small subunits family.</text>
</comment>
<dbReference type="InterPro" id="IPR050238">
    <property type="entry name" value="DNA_Rep/Repair_Clamp_Loader"/>
</dbReference>
<dbReference type="InParanoid" id="A0A163J590"/>
<dbReference type="FunFam" id="3.40.50.300:FF:000136">
    <property type="entry name" value="Replication factor C subunit 5"/>
    <property type="match status" value="1"/>
</dbReference>
<dbReference type="InterPro" id="IPR008921">
    <property type="entry name" value="DNA_pol3_clamp-load_cplx_C"/>
</dbReference>
<organism evidence="7">
    <name type="scientific">Absidia glauca</name>
    <name type="common">Pin mould</name>
    <dbReference type="NCBI Taxonomy" id="4829"/>
    <lineage>
        <taxon>Eukaryota</taxon>
        <taxon>Fungi</taxon>
        <taxon>Fungi incertae sedis</taxon>
        <taxon>Mucoromycota</taxon>
        <taxon>Mucoromycotina</taxon>
        <taxon>Mucoromycetes</taxon>
        <taxon>Mucorales</taxon>
        <taxon>Cunninghamellaceae</taxon>
        <taxon>Absidia</taxon>
    </lineage>
</organism>
<protein>
    <recommendedName>
        <fullName evidence="5">Replication factor C subunit 5</fullName>
    </recommendedName>
</protein>
<dbReference type="CDD" id="cd00009">
    <property type="entry name" value="AAA"/>
    <property type="match status" value="1"/>
</dbReference>
<evidence type="ECO:0000259" key="6">
    <source>
        <dbReference type="SMART" id="SM00382"/>
    </source>
</evidence>
<dbReference type="GO" id="GO:0006271">
    <property type="term" value="P:DNA strand elongation involved in DNA replication"/>
    <property type="evidence" value="ECO:0007669"/>
    <property type="project" value="UniProtKB-ARBA"/>
</dbReference>
<dbReference type="Proteomes" id="UP000078561">
    <property type="component" value="Unassembled WGS sequence"/>
</dbReference>
<dbReference type="Gene3D" id="1.10.8.60">
    <property type="match status" value="1"/>
</dbReference>
<dbReference type="STRING" id="4829.A0A163J590"/>
<dbReference type="Gene3D" id="3.40.50.300">
    <property type="entry name" value="P-loop containing nucleotide triphosphate hydrolases"/>
    <property type="match status" value="1"/>
</dbReference>
<dbReference type="OMA" id="LKADIMH"/>
<evidence type="ECO:0000256" key="1">
    <source>
        <dbReference type="ARBA" id="ARBA00004123"/>
    </source>
</evidence>
<reference evidence="7" key="1">
    <citation type="submission" date="2016-04" db="EMBL/GenBank/DDBJ databases">
        <authorList>
            <person name="Evans L.H."/>
            <person name="Alamgir A."/>
            <person name="Owens N."/>
            <person name="Weber N.D."/>
            <person name="Virtaneva K."/>
            <person name="Barbian K."/>
            <person name="Babar A."/>
            <person name="Rosenke K."/>
        </authorList>
    </citation>
    <scope>NUCLEOTIDE SEQUENCE [LARGE SCALE GENOMIC DNA]</scope>
    <source>
        <strain evidence="7">CBS 101.48</strain>
    </source>
</reference>
<keyword evidence="8" id="KW-1185">Reference proteome</keyword>
<dbReference type="Gene3D" id="1.20.272.10">
    <property type="match status" value="1"/>
</dbReference>
<dbReference type="SUPFAM" id="SSF48019">
    <property type="entry name" value="post-AAA+ oligomerization domain-like"/>
    <property type="match status" value="1"/>
</dbReference>
<evidence type="ECO:0000256" key="3">
    <source>
        <dbReference type="ARBA" id="ARBA00022705"/>
    </source>
</evidence>
<dbReference type="InterPro" id="IPR003593">
    <property type="entry name" value="AAA+_ATPase"/>
</dbReference>
<evidence type="ECO:0000256" key="2">
    <source>
        <dbReference type="ARBA" id="ARBA00005378"/>
    </source>
</evidence>
<dbReference type="GO" id="GO:0031391">
    <property type="term" value="C:Elg1 RFC-like complex"/>
    <property type="evidence" value="ECO:0007669"/>
    <property type="project" value="TreeGrafter"/>
</dbReference>
<dbReference type="InterPro" id="IPR027417">
    <property type="entry name" value="P-loop_NTPase"/>
</dbReference>
<dbReference type="FunCoup" id="A0A163J590">
    <property type="interactions" value="635"/>
</dbReference>
<dbReference type="AlphaFoldDB" id="A0A163J590"/>
<dbReference type="SUPFAM" id="SSF52540">
    <property type="entry name" value="P-loop containing nucleoside triphosphate hydrolases"/>
    <property type="match status" value="1"/>
</dbReference>
<evidence type="ECO:0000313" key="8">
    <source>
        <dbReference type="Proteomes" id="UP000078561"/>
    </source>
</evidence>
<dbReference type="GO" id="GO:0005663">
    <property type="term" value="C:DNA replication factor C complex"/>
    <property type="evidence" value="ECO:0007669"/>
    <property type="project" value="TreeGrafter"/>
</dbReference>
<dbReference type="Pfam" id="PF13177">
    <property type="entry name" value="DNA_pol3_delta2"/>
    <property type="match status" value="1"/>
</dbReference>
<dbReference type="Pfam" id="PF22534">
    <property type="entry name" value="RFC_C"/>
    <property type="match status" value="1"/>
</dbReference>
<comment type="subcellular location">
    <subcellularLocation>
        <location evidence="1">Nucleus</location>
    </subcellularLocation>
</comment>
<dbReference type="SMART" id="SM00382">
    <property type="entry name" value="AAA"/>
    <property type="match status" value="1"/>
</dbReference>
<sequence length="352" mass="39893">MSLWADKHRPRNLAGLDYHNDLSTHLKNLAQSENFPHILFYGPPGAGKKTRIACLLKEIYGDNVEKVKIDERPFVTSSNKKIVYTVVSSNYHMELQPSELGNNDRVIVQEVIKDAAQNQQVFAGAKHPFKVVVIDQADALTRDAQAALRRTMEKYTTNMRLILCCNNLNKIIAPVRSRCLLVRVSRPSLDETARVLQGVAQKEDIVLPKALAKSIGEQVQCDLRAALLSFESTAVRHDDLTAIQRAEQLDWEVMISGIAKDIVDEQSASKLLAVRKKLYELLTHCIPSPLILKSLSLELFNTIQEDDIRRQIIDQAATHEYRLRMGQKEIFHLESFVATIMSIYKRLDGYFA</sequence>
<keyword evidence="4" id="KW-0539">Nucleus</keyword>
<evidence type="ECO:0000256" key="4">
    <source>
        <dbReference type="ARBA" id="ARBA00023242"/>
    </source>
</evidence>
<evidence type="ECO:0000256" key="5">
    <source>
        <dbReference type="ARBA" id="ARBA00070185"/>
    </source>
</evidence>
<dbReference type="GO" id="GO:0003677">
    <property type="term" value="F:DNA binding"/>
    <property type="evidence" value="ECO:0007669"/>
    <property type="project" value="InterPro"/>
</dbReference>
<dbReference type="PANTHER" id="PTHR11669:SF1">
    <property type="entry name" value="REPLICATION FACTOR C SUBUNIT 3"/>
    <property type="match status" value="1"/>
</dbReference>
<dbReference type="GO" id="GO:0006281">
    <property type="term" value="P:DNA repair"/>
    <property type="evidence" value="ECO:0007669"/>
    <property type="project" value="TreeGrafter"/>
</dbReference>
<gene>
    <name evidence="7" type="primary">ABSGL_02713.1 scaffold 3684</name>
</gene>